<accession>A0A212U981</accession>
<organism evidence="1 2">
    <name type="scientific">Hymenobacter gelipurpurascens</name>
    <dbReference type="NCBI Taxonomy" id="89968"/>
    <lineage>
        <taxon>Bacteria</taxon>
        <taxon>Pseudomonadati</taxon>
        <taxon>Bacteroidota</taxon>
        <taxon>Cytophagia</taxon>
        <taxon>Cytophagales</taxon>
        <taxon>Hymenobacteraceae</taxon>
        <taxon>Hymenobacter</taxon>
    </lineage>
</organism>
<evidence type="ECO:0000313" key="1">
    <source>
        <dbReference type="EMBL" id="SNC74614.1"/>
    </source>
</evidence>
<proteinExistence type="predicted"/>
<dbReference type="OrthoDB" id="875567at2"/>
<evidence type="ECO:0000313" key="2">
    <source>
        <dbReference type="Proteomes" id="UP000198131"/>
    </source>
</evidence>
<dbReference type="EMBL" id="FYEW01000002">
    <property type="protein sequence ID" value="SNC74614.1"/>
    <property type="molecule type" value="Genomic_DNA"/>
</dbReference>
<sequence>MPATGSDAFLKKTDEELYYLVEHPEFYHSALIMAASQELRRRGAALPTPAALPPSPAPLPFEYEEPEPSLLRRWLPAALAVMLLGLTGWLILRHTNTSPATTATAKPAAPIVLESVKAQPLPDFEAQTKIRLQEMRQQLPAADRADTTATGRYLRMARRYWLAESQAAHLTDIAKRDEAAGTFPGQLDLTQERISWFMRAKAYNQHLHPIMEERLTLMQQGLVLRQTMLHNFKYRFDNQLIMMDRDMNQADFEATDIGNELRGKPRQRAPIQGRLSDL</sequence>
<gene>
    <name evidence="1" type="ORF">SAMN06265337_2458</name>
</gene>
<protein>
    <submittedName>
        <fullName evidence="1">Uncharacterized protein</fullName>
    </submittedName>
</protein>
<dbReference type="RefSeq" id="WP_141106538.1">
    <property type="nucleotide sequence ID" value="NZ_FYEW01000002.1"/>
</dbReference>
<keyword evidence="2" id="KW-1185">Reference proteome</keyword>
<dbReference type="AlphaFoldDB" id="A0A212U981"/>
<dbReference type="Proteomes" id="UP000198131">
    <property type="component" value="Unassembled WGS sequence"/>
</dbReference>
<reference evidence="2" key="1">
    <citation type="submission" date="2017-06" db="EMBL/GenBank/DDBJ databases">
        <authorList>
            <person name="Varghese N."/>
            <person name="Submissions S."/>
        </authorList>
    </citation>
    <scope>NUCLEOTIDE SEQUENCE [LARGE SCALE GENOMIC DNA]</scope>
    <source>
        <strain evidence="2">DSM 11116</strain>
    </source>
</reference>
<name>A0A212U981_9BACT</name>